<sequence>MENVQNLATPFIPVRSKAEAFADFFKAYDHLEYLTMIQDYEKMFLQAVAISTTNPKLLKAIPDLNVDEIGELARLSIIALKNLRNQPGRPSSKLTTPWSSRPPSGGASPTKDLDQPREMSPSLLREALERVQAVEESRDVQIAAADTSSPAEQFSSVIGSSVVRKLGIIKEIPSFLTKSITRDRDFAELCQLRERSRCIVTGVETDSGESCHIFPFSSLQGSQKVGFRETWRFLAILLGEDLRDKLAEHLNSEDNGVHTPANGIYMKSDIHKQFDCGKIDLIPIRKSTVAPFYLDVEYIRCYPAQETLPLVRYPREPEKQVSSAAEIITNEPRSLHNRDIIRIISSGDIELPSEVLLFWNNYLRHILRTCGLGKGYVPELDSRTGLMKESSVNPQILMKKKRKASKELGSHLSRSAQPGDGAGDYWLGDRVEADVVYDDESGYKYNISDDSYADEDDYTHDY</sequence>
<accession>A0AAV9XDE7</accession>
<evidence type="ECO:0000313" key="4">
    <source>
        <dbReference type="Proteomes" id="UP001365542"/>
    </source>
</evidence>
<comment type="caution">
    <text evidence="3">The sequence shown here is derived from an EMBL/GenBank/DDBJ whole genome shotgun (WGS) entry which is preliminary data.</text>
</comment>
<dbReference type="EMBL" id="JAVHJO010000005">
    <property type="protein sequence ID" value="KAK6540129.1"/>
    <property type="molecule type" value="Genomic_DNA"/>
</dbReference>
<dbReference type="Pfam" id="PF13391">
    <property type="entry name" value="HNH_2"/>
    <property type="match status" value="1"/>
</dbReference>
<feature type="region of interest" description="Disordered" evidence="1">
    <location>
        <begin position="86"/>
        <end position="117"/>
    </location>
</feature>
<name>A0AAV9XDE7_9PEZI</name>
<feature type="compositionally biased region" description="Polar residues" evidence="1">
    <location>
        <begin position="86"/>
        <end position="102"/>
    </location>
</feature>
<evidence type="ECO:0000313" key="3">
    <source>
        <dbReference type="EMBL" id="KAK6540129.1"/>
    </source>
</evidence>
<gene>
    <name evidence="3" type="ORF">TWF694_008951</name>
</gene>
<organism evidence="3 4">
    <name type="scientific">Orbilia ellipsospora</name>
    <dbReference type="NCBI Taxonomy" id="2528407"/>
    <lineage>
        <taxon>Eukaryota</taxon>
        <taxon>Fungi</taxon>
        <taxon>Dikarya</taxon>
        <taxon>Ascomycota</taxon>
        <taxon>Pezizomycotina</taxon>
        <taxon>Orbiliomycetes</taxon>
        <taxon>Orbiliales</taxon>
        <taxon>Orbiliaceae</taxon>
        <taxon>Orbilia</taxon>
    </lineage>
</organism>
<feature type="domain" description="HNH nuclease" evidence="2">
    <location>
        <begin position="198"/>
        <end position="278"/>
    </location>
</feature>
<dbReference type="Proteomes" id="UP001365542">
    <property type="component" value="Unassembled WGS sequence"/>
</dbReference>
<protein>
    <recommendedName>
        <fullName evidence="2">HNH nuclease domain-containing protein</fullName>
    </recommendedName>
</protein>
<keyword evidence="4" id="KW-1185">Reference proteome</keyword>
<dbReference type="AlphaFoldDB" id="A0AAV9XDE7"/>
<dbReference type="InterPro" id="IPR003615">
    <property type="entry name" value="HNH_nuc"/>
</dbReference>
<evidence type="ECO:0000259" key="2">
    <source>
        <dbReference type="Pfam" id="PF13391"/>
    </source>
</evidence>
<evidence type="ECO:0000256" key="1">
    <source>
        <dbReference type="SAM" id="MobiDB-lite"/>
    </source>
</evidence>
<reference evidence="3 4" key="1">
    <citation type="submission" date="2019-10" db="EMBL/GenBank/DDBJ databases">
        <authorList>
            <person name="Palmer J.M."/>
        </authorList>
    </citation>
    <scope>NUCLEOTIDE SEQUENCE [LARGE SCALE GENOMIC DNA]</scope>
    <source>
        <strain evidence="3 4">TWF694</strain>
    </source>
</reference>
<proteinExistence type="predicted"/>